<sequence>MKLSIIITPFLAGTILAVPTQNMTSNGVAARQDSNTTAIAARSGQMNETAAMIHMNTTRAAVNETIMRAHMVRQGMNITLVGAGELANQTALFVGRKGLNETILGAGRLGLFNQTGQAHAGNGTGY</sequence>
<evidence type="ECO:0000256" key="1">
    <source>
        <dbReference type="SAM" id="SignalP"/>
    </source>
</evidence>
<evidence type="ECO:0000313" key="3">
    <source>
        <dbReference type="Proteomes" id="UP001239445"/>
    </source>
</evidence>
<dbReference type="AlphaFoldDB" id="A0AAJ0FAR1"/>
<gene>
    <name evidence="2" type="ORF">QBC47DRAFT_187723</name>
</gene>
<comment type="caution">
    <text evidence="2">The sequence shown here is derived from an EMBL/GenBank/DDBJ whole genome shotgun (WGS) entry which is preliminary data.</text>
</comment>
<dbReference type="Proteomes" id="UP001239445">
    <property type="component" value="Unassembled WGS sequence"/>
</dbReference>
<proteinExistence type="predicted"/>
<protein>
    <recommendedName>
        <fullName evidence="4">Antifreeze protein</fullName>
    </recommendedName>
</protein>
<evidence type="ECO:0000313" key="2">
    <source>
        <dbReference type="EMBL" id="KAK1756568.1"/>
    </source>
</evidence>
<keyword evidence="1" id="KW-0732">Signal</keyword>
<keyword evidence="3" id="KW-1185">Reference proteome</keyword>
<organism evidence="2 3">
    <name type="scientific">Echria macrotheca</name>
    <dbReference type="NCBI Taxonomy" id="438768"/>
    <lineage>
        <taxon>Eukaryota</taxon>
        <taxon>Fungi</taxon>
        <taxon>Dikarya</taxon>
        <taxon>Ascomycota</taxon>
        <taxon>Pezizomycotina</taxon>
        <taxon>Sordariomycetes</taxon>
        <taxon>Sordariomycetidae</taxon>
        <taxon>Sordariales</taxon>
        <taxon>Schizotheciaceae</taxon>
        <taxon>Echria</taxon>
    </lineage>
</organism>
<evidence type="ECO:0008006" key="4">
    <source>
        <dbReference type="Google" id="ProtNLM"/>
    </source>
</evidence>
<dbReference type="EMBL" id="MU839832">
    <property type="protein sequence ID" value="KAK1756568.1"/>
    <property type="molecule type" value="Genomic_DNA"/>
</dbReference>
<feature type="chain" id="PRO_5042585032" description="Antifreeze protein" evidence="1">
    <location>
        <begin position="18"/>
        <end position="126"/>
    </location>
</feature>
<name>A0AAJ0FAR1_9PEZI</name>
<feature type="signal peptide" evidence="1">
    <location>
        <begin position="1"/>
        <end position="17"/>
    </location>
</feature>
<reference evidence="2" key="1">
    <citation type="submission" date="2023-06" db="EMBL/GenBank/DDBJ databases">
        <title>Genome-scale phylogeny and comparative genomics of the fungal order Sordariales.</title>
        <authorList>
            <consortium name="Lawrence Berkeley National Laboratory"/>
            <person name="Hensen N."/>
            <person name="Bonometti L."/>
            <person name="Westerberg I."/>
            <person name="Brannstrom I.O."/>
            <person name="Guillou S."/>
            <person name="Cros-Aarteil S."/>
            <person name="Calhoun S."/>
            <person name="Haridas S."/>
            <person name="Kuo A."/>
            <person name="Mondo S."/>
            <person name="Pangilinan J."/>
            <person name="Riley R."/>
            <person name="Labutti K."/>
            <person name="Andreopoulos B."/>
            <person name="Lipzen A."/>
            <person name="Chen C."/>
            <person name="Yanf M."/>
            <person name="Daum C."/>
            <person name="Ng V."/>
            <person name="Clum A."/>
            <person name="Steindorff A."/>
            <person name="Ohm R."/>
            <person name="Martin F."/>
            <person name="Silar P."/>
            <person name="Natvig D."/>
            <person name="Lalanne C."/>
            <person name="Gautier V."/>
            <person name="Ament-Velasquez S.L."/>
            <person name="Kruys A."/>
            <person name="Hutchinson M.I."/>
            <person name="Powell A.J."/>
            <person name="Barry K."/>
            <person name="Miller A.N."/>
            <person name="Grigoriev I.V."/>
            <person name="Debuchy R."/>
            <person name="Gladieux P."/>
            <person name="Thoren M.H."/>
            <person name="Johannesson H."/>
        </authorList>
    </citation>
    <scope>NUCLEOTIDE SEQUENCE</scope>
    <source>
        <strain evidence="2">PSN4</strain>
    </source>
</reference>
<accession>A0AAJ0FAR1</accession>